<proteinExistence type="predicted"/>
<dbReference type="Pfam" id="PF01411">
    <property type="entry name" value="tRNA-synt_2c"/>
    <property type="match status" value="1"/>
</dbReference>
<dbReference type="RefSeq" id="XP_014157448.1">
    <property type="nucleotide sequence ID" value="XM_014301973.1"/>
</dbReference>
<dbReference type="SUPFAM" id="SSF50447">
    <property type="entry name" value="Translation proteins"/>
    <property type="match status" value="1"/>
</dbReference>
<protein>
    <recommendedName>
        <fullName evidence="1">Alanyl-tRNA synthetase class IIc N-terminal domain-containing protein</fullName>
    </recommendedName>
</protein>
<dbReference type="InterPro" id="IPR009000">
    <property type="entry name" value="Transl_B-barrel_sf"/>
</dbReference>
<evidence type="ECO:0000313" key="3">
    <source>
        <dbReference type="Proteomes" id="UP000054560"/>
    </source>
</evidence>
<dbReference type="InterPro" id="IPR018163">
    <property type="entry name" value="Thr/Ala-tRNA-synth_IIc_edit"/>
</dbReference>
<dbReference type="GO" id="GO:0005524">
    <property type="term" value="F:ATP binding"/>
    <property type="evidence" value="ECO:0007669"/>
    <property type="project" value="InterPro"/>
</dbReference>
<dbReference type="SUPFAM" id="SSF55186">
    <property type="entry name" value="ThrRS/AlaRS common domain"/>
    <property type="match status" value="1"/>
</dbReference>
<dbReference type="GO" id="GO:0006419">
    <property type="term" value="P:alanyl-tRNA aminoacylation"/>
    <property type="evidence" value="ECO:0007669"/>
    <property type="project" value="InterPro"/>
</dbReference>
<dbReference type="InterPro" id="IPR051335">
    <property type="entry name" value="Alanyl-tRNA_Editing_Enzymes"/>
</dbReference>
<dbReference type="Gene3D" id="2.40.30.130">
    <property type="match status" value="1"/>
</dbReference>
<dbReference type="GO" id="GO:0004813">
    <property type="term" value="F:alanine-tRNA ligase activity"/>
    <property type="evidence" value="ECO:0007669"/>
    <property type="project" value="InterPro"/>
</dbReference>
<dbReference type="STRING" id="667725.A0A0L0G3Y6"/>
<dbReference type="PANTHER" id="PTHR43462">
    <property type="entry name" value="ALANYL-TRNA EDITING PROTEIN"/>
    <property type="match status" value="1"/>
</dbReference>
<sequence>MTGGGPTIKKYFEDTDLFEWTGIVNQCTPDEEDERFCNLVLETTIMHPQGGGQPADSGMITGDEAKFEVTFTGIDKETNIITHKGKFLEGTCFPAGRRVTISVDADKRKQNARMHSGGHMLDTAVRNAGYTSLVPTKGNHSADNLFVEYKGKVDPADKENFMALINAEAKKLLSEDIGTTVRYANTVGLAVDVHTPGKCCCMFVSVGAWTERWYMRGCC</sequence>
<dbReference type="Proteomes" id="UP000054560">
    <property type="component" value="Unassembled WGS sequence"/>
</dbReference>
<dbReference type="GeneID" id="25904723"/>
<dbReference type="OrthoDB" id="288942at2759"/>
<accession>A0A0L0G3Y6</accession>
<reference evidence="2 3" key="1">
    <citation type="submission" date="2011-02" db="EMBL/GenBank/DDBJ databases">
        <title>The Genome Sequence of Sphaeroforma arctica JP610.</title>
        <authorList>
            <consortium name="The Broad Institute Genome Sequencing Platform"/>
            <person name="Russ C."/>
            <person name="Cuomo C."/>
            <person name="Young S.K."/>
            <person name="Zeng Q."/>
            <person name="Gargeya S."/>
            <person name="Alvarado L."/>
            <person name="Berlin A."/>
            <person name="Chapman S.B."/>
            <person name="Chen Z."/>
            <person name="Freedman E."/>
            <person name="Gellesch M."/>
            <person name="Goldberg J."/>
            <person name="Griggs A."/>
            <person name="Gujja S."/>
            <person name="Heilman E."/>
            <person name="Heiman D."/>
            <person name="Howarth C."/>
            <person name="Mehta T."/>
            <person name="Neiman D."/>
            <person name="Pearson M."/>
            <person name="Roberts A."/>
            <person name="Saif S."/>
            <person name="Shea T."/>
            <person name="Shenoy N."/>
            <person name="Sisk P."/>
            <person name="Stolte C."/>
            <person name="Sykes S."/>
            <person name="White J."/>
            <person name="Yandava C."/>
            <person name="Burger G."/>
            <person name="Gray M.W."/>
            <person name="Holland P.W.H."/>
            <person name="King N."/>
            <person name="Lang F.B.F."/>
            <person name="Roger A.J."/>
            <person name="Ruiz-Trillo I."/>
            <person name="Haas B."/>
            <person name="Nusbaum C."/>
            <person name="Birren B."/>
        </authorList>
    </citation>
    <scope>NUCLEOTIDE SEQUENCE [LARGE SCALE GENOMIC DNA]</scope>
    <source>
        <strain evidence="2 3">JP610</strain>
    </source>
</reference>
<evidence type="ECO:0000259" key="1">
    <source>
        <dbReference type="Pfam" id="PF01411"/>
    </source>
</evidence>
<dbReference type="eggNOG" id="ENOG502S23F">
    <property type="taxonomic scope" value="Eukaryota"/>
</dbReference>
<dbReference type="PANTHER" id="PTHR43462:SF2">
    <property type="entry name" value="THREONYL AND ALANYL TRNA SYNTHETASE SECOND ADDITIONAL DOMAIN-CONTAINING PROTEIN"/>
    <property type="match status" value="1"/>
</dbReference>
<dbReference type="EMBL" id="KQ241826">
    <property type="protein sequence ID" value="KNC83546.1"/>
    <property type="molecule type" value="Genomic_DNA"/>
</dbReference>
<gene>
    <name evidence="2" type="ORF">SARC_04219</name>
</gene>
<name>A0A0L0G3Y6_9EUKA</name>
<dbReference type="Gene3D" id="3.30.980.10">
    <property type="entry name" value="Threonyl-trna Synthetase, Chain A, domain 2"/>
    <property type="match status" value="1"/>
</dbReference>
<dbReference type="AlphaFoldDB" id="A0A0L0G3Y6"/>
<feature type="domain" description="Alanyl-tRNA synthetase class IIc N-terminal" evidence="1">
    <location>
        <begin position="37"/>
        <end position="106"/>
    </location>
</feature>
<evidence type="ECO:0000313" key="2">
    <source>
        <dbReference type="EMBL" id="KNC83546.1"/>
    </source>
</evidence>
<organism evidence="2 3">
    <name type="scientific">Sphaeroforma arctica JP610</name>
    <dbReference type="NCBI Taxonomy" id="667725"/>
    <lineage>
        <taxon>Eukaryota</taxon>
        <taxon>Ichthyosporea</taxon>
        <taxon>Ichthyophonida</taxon>
        <taxon>Sphaeroforma</taxon>
    </lineage>
</organism>
<dbReference type="InterPro" id="IPR018164">
    <property type="entry name" value="Ala-tRNA-synth_IIc_N"/>
</dbReference>
<keyword evidence="3" id="KW-1185">Reference proteome</keyword>